<proteinExistence type="predicted"/>
<dbReference type="Proteomes" id="UP000740926">
    <property type="component" value="Unassembled WGS sequence"/>
</dbReference>
<gene>
    <name evidence="1" type="ORF">G6F50_001701</name>
</gene>
<name>A0A9P6ZBK1_9FUNG</name>
<dbReference type="OMA" id="RANQSHF"/>
<evidence type="ECO:0000313" key="1">
    <source>
        <dbReference type="EMBL" id="KAG1574758.1"/>
    </source>
</evidence>
<accession>A0A9P6ZBK1</accession>
<comment type="caution">
    <text evidence="1">The sequence shown here is derived from an EMBL/GenBank/DDBJ whole genome shotgun (WGS) entry which is preliminary data.</text>
</comment>
<dbReference type="EMBL" id="JAANIU010000144">
    <property type="protein sequence ID" value="KAG1574758.1"/>
    <property type="molecule type" value="Genomic_DNA"/>
</dbReference>
<protein>
    <submittedName>
        <fullName evidence="1">Uncharacterized protein</fullName>
    </submittedName>
</protein>
<dbReference type="AlphaFoldDB" id="A0A9P6ZBK1"/>
<organism evidence="1 2">
    <name type="scientific">Rhizopus delemar</name>
    <dbReference type="NCBI Taxonomy" id="936053"/>
    <lineage>
        <taxon>Eukaryota</taxon>
        <taxon>Fungi</taxon>
        <taxon>Fungi incertae sedis</taxon>
        <taxon>Mucoromycota</taxon>
        <taxon>Mucoromycotina</taxon>
        <taxon>Mucoromycetes</taxon>
        <taxon>Mucorales</taxon>
        <taxon>Mucorineae</taxon>
        <taxon>Rhizopodaceae</taxon>
        <taxon>Rhizopus</taxon>
    </lineage>
</organism>
<reference evidence="1 2" key="1">
    <citation type="journal article" date="2020" name="Microb. Genom.">
        <title>Genetic diversity of clinical and environmental Mucorales isolates obtained from an investigation of mucormycosis cases among solid organ transplant recipients.</title>
        <authorList>
            <person name="Nguyen M.H."/>
            <person name="Kaul D."/>
            <person name="Muto C."/>
            <person name="Cheng S.J."/>
            <person name="Richter R.A."/>
            <person name="Bruno V.M."/>
            <person name="Liu G."/>
            <person name="Beyhan S."/>
            <person name="Sundermann A.J."/>
            <person name="Mounaud S."/>
            <person name="Pasculle A.W."/>
            <person name="Nierman W.C."/>
            <person name="Driscoll E."/>
            <person name="Cumbie R."/>
            <person name="Clancy C.J."/>
            <person name="Dupont C.L."/>
        </authorList>
    </citation>
    <scope>NUCLEOTIDE SEQUENCE [LARGE SCALE GENOMIC DNA]</scope>
    <source>
        <strain evidence="1 2">GL24</strain>
    </source>
</reference>
<evidence type="ECO:0000313" key="2">
    <source>
        <dbReference type="Proteomes" id="UP000740926"/>
    </source>
</evidence>
<keyword evidence="2" id="KW-1185">Reference proteome</keyword>
<sequence>MGLIEKLKDNFDYYKLDKYTRRRLSQSQFESHDRRYYETVYRDGDYINPTTQVRSTPSRSHLSYKQSRWSIHELWRKGSNNKTVAATQLRTSETYTLGRA</sequence>